<dbReference type="PANTHER" id="PTHR43591">
    <property type="entry name" value="METHYLTRANSFERASE"/>
    <property type="match status" value="1"/>
</dbReference>
<dbReference type="InterPro" id="IPR029063">
    <property type="entry name" value="SAM-dependent_MTases_sf"/>
</dbReference>
<dbReference type="AlphaFoldDB" id="A0A6A6SCM8"/>
<dbReference type="Pfam" id="PF13489">
    <property type="entry name" value="Methyltransf_23"/>
    <property type="match status" value="1"/>
</dbReference>
<keyword evidence="3" id="KW-1185">Reference proteome</keyword>
<protein>
    <submittedName>
        <fullName evidence="2">S-adenosyl-L-methionine-dependent methyltransferase</fullName>
    </submittedName>
</protein>
<dbReference type="GO" id="GO:0032259">
    <property type="term" value="P:methylation"/>
    <property type="evidence" value="ECO:0007669"/>
    <property type="project" value="UniProtKB-KW"/>
</dbReference>
<reference evidence="2" key="1">
    <citation type="journal article" date="2020" name="Stud. Mycol.">
        <title>101 Dothideomycetes genomes: a test case for predicting lifestyles and emergence of pathogens.</title>
        <authorList>
            <person name="Haridas S."/>
            <person name="Albert R."/>
            <person name="Binder M."/>
            <person name="Bloem J."/>
            <person name="Labutti K."/>
            <person name="Salamov A."/>
            <person name="Andreopoulos B."/>
            <person name="Baker S."/>
            <person name="Barry K."/>
            <person name="Bills G."/>
            <person name="Bluhm B."/>
            <person name="Cannon C."/>
            <person name="Castanera R."/>
            <person name="Culley D."/>
            <person name="Daum C."/>
            <person name="Ezra D."/>
            <person name="Gonzalez J."/>
            <person name="Henrissat B."/>
            <person name="Kuo A."/>
            <person name="Liang C."/>
            <person name="Lipzen A."/>
            <person name="Lutzoni F."/>
            <person name="Magnuson J."/>
            <person name="Mondo S."/>
            <person name="Nolan M."/>
            <person name="Ohm R."/>
            <person name="Pangilinan J."/>
            <person name="Park H.-J."/>
            <person name="Ramirez L."/>
            <person name="Alfaro M."/>
            <person name="Sun H."/>
            <person name="Tritt A."/>
            <person name="Yoshinaga Y."/>
            <person name="Zwiers L.-H."/>
            <person name="Turgeon B."/>
            <person name="Goodwin S."/>
            <person name="Spatafora J."/>
            <person name="Crous P."/>
            <person name="Grigoriev I."/>
        </authorList>
    </citation>
    <scope>NUCLEOTIDE SEQUENCE</scope>
    <source>
        <strain evidence="2">CBS 473.64</strain>
    </source>
</reference>
<gene>
    <name evidence="2" type="ORF">P280DRAFT_513946</name>
</gene>
<dbReference type="EMBL" id="MU006778">
    <property type="protein sequence ID" value="KAF2644473.1"/>
    <property type="molecule type" value="Genomic_DNA"/>
</dbReference>
<keyword evidence="2" id="KW-0808">Transferase</keyword>
<feature type="region of interest" description="Disordered" evidence="1">
    <location>
        <begin position="340"/>
        <end position="363"/>
    </location>
</feature>
<dbReference type="PANTHER" id="PTHR43591:SF105">
    <property type="entry name" value="METHYLTRANSFERASE DOMAIN-CONTAINING PROTEIN-RELATED"/>
    <property type="match status" value="1"/>
</dbReference>
<dbReference type="Gene3D" id="3.40.50.150">
    <property type="entry name" value="Vaccinia Virus protein VP39"/>
    <property type="match status" value="1"/>
</dbReference>
<keyword evidence="2" id="KW-0489">Methyltransferase</keyword>
<evidence type="ECO:0000313" key="3">
    <source>
        <dbReference type="Proteomes" id="UP000799753"/>
    </source>
</evidence>
<evidence type="ECO:0000313" key="2">
    <source>
        <dbReference type="EMBL" id="KAF2644473.1"/>
    </source>
</evidence>
<name>A0A6A6SCM8_9PLEO</name>
<dbReference type="OrthoDB" id="2013972at2759"/>
<sequence>MSKMSPDEANIAVDTAYSIYQESEDDDSQSYTSGQSLASNVTRYRYENGRRYHAFREGSYYGPNDETYSTYESIVHHLWLLTLNDKLFLAPIEEKADEGGLKILDVGTGTGLWAVDMADFFPTSEITATDLSPTQSTTAPPNIRFEVDDASSEWTYTPSSFDFVHIRGLTGCIRDWPYLYSQAYNHIKPGGYFEHLEFSITTNADPDSDKHSDKVFTAFSESILGVGDKHTGMTFRTIEFMKDYMVNAGFVDVVEKKFIWPIGPWPKDPHLKDLGRWGERNWVDGVEGWVMALYTRLLGWTYAQVQDFVKEFRAVIKDRKNHHYHEVRCVYGRKPFPHEIPATTATNGPEHETQSGDADAMST</sequence>
<dbReference type="CDD" id="cd02440">
    <property type="entry name" value="AdoMet_MTases"/>
    <property type="match status" value="1"/>
</dbReference>
<dbReference type="SUPFAM" id="SSF53335">
    <property type="entry name" value="S-adenosyl-L-methionine-dependent methyltransferases"/>
    <property type="match status" value="1"/>
</dbReference>
<dbReference type="Proteomes" id="UP000799753">
    <property type="component" value="Unassembled WGS sequence"/>
</dbReference>
<proteinExistence type="predicted"/>
<evidence type="ECO:0000256" key="1">
    <source>
        <dbReference type="SAM" id="MobiDB-lite"/>
    </source>
</evidence>
<organism evidence="2 3">
    <name type="scientific">Massarina eburnea CBS 473.64</name>
    <dbReference type="NCBI Taxonomy" id="1395130"/>
    <lineage>
        <taxon>Eukaryota</taxon>
        <taxon>Fungi</taxon>
        <taxon>Dikarya</taxon>
        <taxon>Ascomycota</taxon>
        <taxon>Pezizomycotina</taxon>
        <taxon>Dothideomycetes</taxon>
        <taxon>Pleosporomycetidae</taxon>
        <taxon>Pleosporales</taxon>
        <taxon>Massarineae</taxon>
        <taxon>Massarinaceae</taxon>
        <taxon>Massarina</taxon>
    </lineage>
</organism>
<accession>A0A6A6SCM8</accession>
<dbReference type="GO" id="GO:0008168">
    <property type="term" value="F:methyltransferase activity"/>
    <property type="evidence" value="ECO:0007669"/>
    <property type="project" value="UniProtKB-KW"/>
</dbReference>